<dbReference type="Proteomes" id="UP000824123">
    <property type="component" value="Unassembled WGS sequence"/>
</dbReference>
<gene>
    <name evidence="2" type="ORF">IAC59_00585</name>
</gene>
<evidence type="ECO:0000256" key="1">
    <source>
        <dbReference type="SAM" id="Phobius"/>
    </source>
</evidence>
<keyword evidence="1" id="KW-0472">Membrane</keyword>
<dbReference type="AlphaFoldDB" id="A0A9D1LPR2"/>
<reference evidence="2" key="1">
    <citation type="submission" date="2020-10" db="EMBL/GenBank/DDBJ databases">
        <authorList>
            <person name="Gilroy R."/>
        </authorList>
    </citation>
    <scope>NUCLEOTIDE SEQUENCE</scope>
    <source>
        <strain evidence="2">ChiSxjej2B14-8506</strain>
    </source>
</reference>
<keyword evidence="1" id="KW-1133">Transmembrane helix</keyword>
<name>A0A9D1LPR2_9FIRM</name>
<protein>
    <submittedName>
        <fullName evidence="2">Uncharacterized protein</fullName>
    </submittedName>
</protein>
<evidence type="ECO:0000313" key="3">
    <source>
        <dbReference type="Proteomes" id="UP000824123"/>
    </source>
</evidence>
<comment type="caution">
    <text evidence="2">The sequence shown here is derived from an EMBL/GenBank/DDBJ whole genome shotgun (WGS) entry which is preliminary data.</text>
</comment>
<organism evidence="2 3">
    <name type="scientific">Candidatus Fimadaptatus faecigallinarum</name>
    <dbReference type="NCBI Taxonomy" id="2840814"/>
    <lineage>
        <taxon>Bacteria</taxon>
        <taxon>Bacillati</taxon>
        <taxon>Bacillota</taxon>
        <taxon>Clostridia</taxon>
        <taxon>Eubacteriales</taxon>
        <taxon>Candidatus Fimadaptatus</taxon>
    </lineage>
</organism>
<reference evidence="2" key="2">
    <citation type="journal article" date="2021" name="PeerJ">
        <title>Extensive microbial diversity within the chicken gut microbiome revealed by metagenomics and culture.</title>
        <authorList>
            <person name="Gilroy R."/>
            <person name="Ravi A."/>
            <person name="Getino M."/>
            <person name="Pursley I."/>
            <person name="Horton D.L."/>
            <person name="Alikhan N.F."/>
            <person name="Baker D."/>
            <person name="Gharbi K."/>
            <person name="Hall N."/>
            <person name="Watson M."/>
            <person name="Adriaenssens E.M."/>
            <person name="Foster-Nyarko E."/>
            <person name="Jarju S."/>
            <person name="Secka A."/>
            <person name="Antonio M."/>
            <person name="Oren A."/>
            <person name="Chaudhuri R.R."/>
            <person name="La Ragione R."/>
            <person name="Hildebrand F."/>
            <person name="Pallen M.J."/>
        </authorList>
    </citation>
    <scope>NUCLEOTIDE SEQUENCE</scope>
    <source>
        <strain evidence="2">ChiSxjej2B14-8506</strain>
    </source>
</reference>
<accession>A0A9D1LPR2</accession>
<proteinExistence type="predicted"/>
<feature type="transmembrane region" description="Helical" evidence="1">
    <location>
        <begin position="53"/>
        <end position="75"/>
    </location>
</feature>
<evidence type="ECO:0000313" key="2">
    <source>
        <dbReference type="EMBL" id="HIU45737.1"/>
    </source>
</evidence>
<keyword evidence="1" id="KW-0812">Transmembrane</keyword>
<sequence length="242" mass="25797">MDDMLMAECGGDMDGAHMPALTIDLIKPRSKRRNVRHAARICTGGCSCAARRAVLLATVLLLNALFTLTLSYAALYRPLERAIQVECGARADYHVLVYGGKLSDSAMARLGVALPEGMELMRGADGAVYGYASATSSWGCALSELRLRGMLGASARADRWVTAVGATRVQRQTQIPVERGWSVDATLVDRAGRLLEACSDAALTQYAGNGCASARGEGYHAAVRAGAELEYMLADGYLPVDY</sequence>
<dbReference type="EMBL" id="DVNK01000005">
    <property type="protein sequence ID" value="HIU45737.1"/>
    <property type="molecule type" value="Genomic_DNA"/>
</dbReference>